<evidence type="ECO:0000313" key="1">
    <source>
        <dbReference type="EMBL" id="CCM62209.1"/>
    </source>
</evidence>
<comment type="caution">
    <text evidence="1">The sequence shown here is derived from an EMBL/GenBank/DDBJ whole genome shotgun (WGS) entry which is preliminary data.</text>
</comment>
<dbReference type="STRING" id="1229780.BN381_100096"/>
<evidence type="ECO:0000313" key="2">
    <source>
        <dbReference type="Proteomes" id="UP000018291"/>
    </source>
</evidence>
<protein>
    <submittedName>
        <fullName evidence="1">Uncharacterized protein</fullName>
    </submittedName>
</protein>
<dbReference type="Proteomes" id="UP000018291">
    <property type="component" value="Unassembled WGS sequence"/>
</dbReference>
<dbReference type="HOGENOM" id="CLU_2970858_0_0_11"/>
<proteinExistence type="predicted"/>
<keyword evidence="2" id="KW-1185">Reference proteome</keyword>
<sequence length="58" mass="6416">MTLRLSAEEPHSAACRHVNEPEVVFLDLEDVLAAGRAALGHEPDFQGFGLLESALWWL</sequence>
<dbReference type="AlphaFoldDB" id="R4YVX6"/>
<dbReference type="EMBL" id="CANL01000002">
    <property type="protein sequence ID" value="CCM62209.1"/>
    <property type="molecule type" value="Genomic_DNA"/>
</dbReference>
<reference evidence="1 2" key="1">
    <citation type="journal article" date="2013" name="ISME J.">
        <title>Metabolic model for the filamentous 'Candidatus Microthrix parvicella' based on genomic and metagenomic analyses.</title>
        <authorList>
            <person name="Jon McIlroy S."/>
            <person name="Kristiansen R."/>
            <person name="Albertsen M."/>
            <person name="Michael Karst S."/>
            <person name="Rossetti S."/>
            <person name="Lund Nielsen J."/>
            <person name="Tandoi V."/>
            <person name="James Seviour R."/>
            <person name="Nielsen P.H."/>
        </authorList>
    </citation>
    <scope>NUCLEOTIDE SEQUENCE [LARGE SCALE GENOMIC DNA]</scope>
    <source>
        <strain evidence="1 2">RN1</strain>
    </source>
</reference>
<organism evidence="1 2">
    <name type="scientific">Candidatus Neomicrothrix parvicella RN1</name>
    <dbReference type="NCBI Taxonomy" id="1229780"/>
    <lineage>
        <taxon>Bacteria</taxon>
        <taxon>Bacillati</taxon>
        <taxon>Actinomycetota</taxon>
        <taxon>Acidimicrobiia</taxon>
        <taxon>Acidimicrobiales</taxon>
        <taxon>Microthrixaceae</taxon>
        <taxon>Candidatus Neomicrothrix</taxon>
    </lineage>
</organism>
<name>R4YVX6_9ACTN</name>
<gene>
    <name evidence="1" type="ORF">BN381_100096</name>
</gene>
<accession>R4YVX6</accession>